<dbReference type="EMBL" id="BAAAFG010000016">
    <property type="protein sequence ID" value="GAA0873141.1"/>
    <property type="molecule type" value="Genomic_DNA"/>
</dbReference>
<keyword evidence="12" id="KW-1185">Reference proteome</keyword>
<dbReference type="CDD" id="cd00405">
    <property type="entry name" value="PRAI"/>
    <property type="match status" value="1"/>
</dbReference>
<protein>
    <recommendedName>
        <fullName evidence="4 9">N-(5'-phosphoribosyl)anthranilate isomerase</fullName>
        <shortName evidence="9">PRAI</shortName>
        <ecNumber evidence="3 9">5.3.1.24</ecNumber>
    </recommendedName>
</protein>
<comment type="catalytic activity">
    <reaction evidence="1 9">
        <text>N-(5-phospho-beta-D-ribosyl)anthranilate = 1-(2-carboxyphenylamino)-1-deoxy-D-ribulose 5-phosphate</text>
        <dbReference type="Rhea" id="RHEA:21540"/>
        <dbReference type="ChEBI" id="CHEBI:18277"/>
        <dbReference type="ChEBI" id="CHEBI:58613"/>
        <dbReference type="EC" id="5.3.1.24"/>
    </reaction>
</comment>
<comment type="caution">
    <text evidence="11">The sequence shown here is derived from an EMBL/GenBank/DDBJ whole genome shotgun (WGS) entry which is preliminary data.</text>
</comment>
<dbReference type="Gene3D" id="3.20.20.70">
    <property type="entry name" value="Aldolase class I"/>
    <property type="match status" value="1"/>
</dbReference>
<keyword evidence="8 9" id="KW-0413">Isomerase</keyword>
<proteinExistence type="inferred from homology"/>
<comment type="pathway">
    <text evidence="2 9">Amino-acid biosynthesis; L-tryptophan biosynthesis; L-tryptophan from chorismate: step 3/5.</text>
</comment>
<evidence type="ECO:0000256" key="2">
    <source>
        <dbReference type="ARBA" id="ARBA00004664"/>
    </source>
</evidence>
<dbReference type="PANTHER" id="PTHR42894">
    <property type="entry name" value="N-(5'-PHOSPHORIBOSYL)ANTHRANILATE ISOMERASE"/>
    <property type="match status" value="1"/>
</dbReference>
<evidence type="ECO:0000256" key="6">
    <source>
        <dbReference type="ARBA" id="ARBA00022822"/>
    </source>
</evidence>
<organism evidence="11 12">
    <name type="scientific">Gangjinia marincola</name>
    <dbReference type="NCBI Taxonomy" id="578463"/>
    <lineage>
        <taxon>Bacteria</taxon>
        <taxon>Pseudomonadati</taxon>
        <taxon>Bacteroidota</taxon>
        <taxon>Flavobacteriia</taxon>
        <taxon>Flavobacteriales</taxon>
        <taxon>Flavobacteriaceae</taxon>
        <taxon>Gangjinia</taxon>
    </lineage>
</organism>
<keyword evidence="5 9" id="KW-0028">Amino-acid biosynthesis</keyword>
<evidence type="ECO:0000256" key="1">
    <source>
        <dbReference type="ARBA" id="ARBA00001164"/>
    </source>
</evidence>
<dbReference type="InterPro" id="IPR011060">
    <property type="entry name" value="RibuloseP-bd_barrel"/>
</dbReference>
<gene>
    <name evidence="9" type="primary">trpF</name>
    <name evidence="11" type="ORF">GCM10009117_22880</name>
</gene>
<dbReference type="InterPro" id="IPR013785">
    <property type="entry name" value="Aldolase_TIM"/>
</dbReference>
<accession>A0ABN1MJK7</accession>
<evidence type="ECO:0000259" key="10">
    <source>
        <dbReference type="Pfam" id="PF00697"/>
    </source>
</evidence>
<sequence>MNMKLKICGIKHNPTEVASLSPDYMGFIFYDKSPRYVAEVPEDIPLHIQKVGVFVNASVEDVVEKTKGFGLAAIQLHGDESVEYIELLRHSFRESEINVPEIWKVFGIKDQLDIDALRKFESVSDKFLFDTKGASRGGNGVTFDWQLLKNYNLNTPYWLSGGIGLEEMKEVKIFSQTKAAKKLYGIDINSKVEISPGLKDKKKIHELKTCYDDDRTTLVSR</sequence>
<evidence type="ECO:0000256" key="4">
    <source>
        <dbReference type="ARBA" id="ARBA00022272"/>
    </source>
</evidence>
<evidence type="ECO:0000256" key="7">
    <source>
        <dbReference type="ARBA" id="ARBA00023141"/>
    </source>
</evidence>
<keyword evidence="6 9" id="KW-0822">Tryptophan biosynthesis</keyword>
<comment type="similarity">
    <text evidence="9">Belongs to the TrpF family.</text>
</comment>
<keyword evidence="7 9" id="KW-0057">Aromatic amino acid biosynthesis</keyword>
<evidence type="ECO:0000313" key="12">
    <source>
        <dbReference type="Proteomes" id="UP001500507"/>
    </source>
</evidence>
<dbReference type="PANTHER" id="PTHR42894:SF1">
    <property type="entry name" value="N-(5'-PHOSPHORIBOSYL)ANTHRANILATE ISOMERASE"/>
    <property type="match status" value="1"/>
</dbReference>
<dbReference type="Proteomes" id="UP001500507">
    <property type="component" value="Unassembled WGS sequence"/>
</dbReference>
<dbReference type="InterPro" id="IPR044643">
    <property type="entry name" value="TrpF_fam"/>
</dbReference>
<evidence type="ECO:0000313" key="11">
    <source>
        <dbReference type="EMBL" id="GAA0873141.1"/>
    </source>
</evidence>
<evidence type="ECO:0000256" key="5">
    <source>
        <dbReference type="ARBA" id="ARBA00022605"/>
    </source>
</evidence>
<evidence type="ECO:0000256" key="8">
    <source>
        <dbReference type="ARBA" id="ARBA00023235"/>
    </source>
</evidence>
<dbReference type="EC" id="5.3.1.24" evidence="3 9"/>
<dbReference type="Pfam" id="PF00697">
    <property type="entry name" value="PRAI"/>
    <property type="match status" value="1"/>
</dbReference>
<name>A0ABN1MJK7_9FLAO</name>
<evidence type="ECO:0000256" key="3">
    <source>
        <dbReference type="ARBA" id="ARBA00012572"/>
    </source>
</evidence>
<dbReference type="SUPFAM" id="SSF51366">
    <property type="entry name" value="Ribulose-phoshate binding barrel"/>
    <property type="match status" value="1"/>
</dbReference>
<dbReference type="GO" id="GO:0016853">
    <property type="term" value="F:isomerase activity"/>
    <property type="evidence" value="ECO:0007669"/>
    <property type="project" value="UniProtKB-KW"/>
</dbReference>
<dbReference type="HAMAP" id="MF_00135">
    <property type="entry name" value="PRAI"/>
    <property type="match status" value="1"/>
</dbReference>
<feature type="domain" description="N-(5'phosphoribosyl) anthranilate isomerase (PRAI)" evidence="10">
    <location>
        <begin position="18"/>
        <end position="206"/>
    </location>
</feature>
<evidence type="ECO:0000256" key="9">
    <source>
        <dbReference type="HAMAP-Rule" id="MF_00135"/>
    </source>
</evidence>
<reference evidence="11 12" key="1">
    <citation type="journal article" date="2019" name="Int. J. Syst. Evol. Microbiol.">
        <title>The Global Catalogue of Microorganisms (GCM) 10K type strain sequencing project: providing services to taxonomists for standard genome sequencing and annotation.</title>
        <authorList>
            <consortium name="The Broad Institute Genomics Platform"/>
            <consortium name="The Broad Institute Genome Sequencing Center for Infectious Disease"/>
            <person name="Wu L."/>
            <person name="Ma J."/>
        </authorList>
    </citation>
    <scope>NUCLEOTIDE SEQUENCE [LARGE SCALE GENOMIC DNA]</scope>
    <source>
        <strain evidence="11 12">JCM 16082</strain>
    </source>
</reference>
<dbReference type="InterPro" id="IPR001240">
    <property type="entry name" value="PRAI_dom"/>
</dbReference>